<comment type="subcellular location">
    <subcellularLocation>
        <location evidence="1 11">Cell membrane</location>
        <topology evidence="1 11">Multi-pass membrane protein</topology>
    </subcellularLocation>
</comment>
<keyword evidence="8 11" id="KW-1133">Transmembrane helix</keyword>
<name>A0ABX9XGI2_9PSED</name>
<evidence type="ECO:0000256" key="1">
    <source>
        <dbReference type="ARBA" id="ARBA00004651"/>
    </source>
</evidence>
<feature type="transmembrane region" description="Helical" evidence="11">
    <location>
        <begin position="52"/>
        <end position="74"/>
    </location>
</feature>
<dbReference type="PRINTS" id="PR01651">
    <property type="entry name" value="SECGEXPORT"/>
</dbReference>
<accession>A0ABX9XGI2</accession>
<comment type="similarity">
    <text evidence="2 11">Belongs to the SecG family.</text>
</comment>
<dbReference type="Proteomes" id="UP000275199">
    <property type="component" value="Unassembled WGS sequence"/>
</dbReference>
<evidence type="ECO:0000256" key="4">
    <source>
        <dbReference type="ARBA" id="ARBA00022448"/>
    </source>
</evidence>
<keyword evidence="9 11" id="KW-0811">Translocation</keyword>
<dbReference type="RefSeq" id="WP_123889928.1">
    <property type="nucleotide sequence ID" value="NZ_JBPYCX010000016.1"/>
</dbReference>
<feature type="region of interest" description="Disordered" evidence="12">
    <location>
        <begin position="98"/>
        <end position="128"/>
    </location>
</feature>
<dbReference type="PANTHER" id="PTHR34182:SF1">
    <property type="entry name" value="PROTEIN-EXPORT MEMBRANE PROTEIN SECG"/>
    <property type="match status" value="1"/>
</dbReference>
<evidence type="ECO:0000256" key="5">
    <source>
        <dbReference type="ARBA" id="ARBA00022475"/>
    </source>
</evidence>
<organism evidence="13 14">
    <name type="scientific">Pseudomonas neustonica</name>
    <dbReference type="NCBI Taxonomy" id="2487346"/>
    <lineage>
        <taxon>Bacteria</taxon>
        <taxon>Pseudomonadati</taxon>
        <taxon>Pseudomonadota</taxon>
        <taxon>Gammaproteobacteria</taxon>
        <taxon>Pseudomonadales</taxon>
        <taxon>Pseudomonadaceae</taxon>
        <taxon>Pseudomonas</taxon>
    </lineage>
</organism>
<keyword evidence="10 11" id="KW-0472">Membrane</keyword>
<evidence type="ECO:0000256" key="6">
    <source>
        <dbReference type="ARBA" id="ARBA00022692"/>
    </source>
</evidence>
<reference evidence="13 14" key="1">
    <citation type="submission" date="2018-11" db="EMBL/GenBank/DDBJ databases">
        <authorList>
            <person name="Jang G.I."/>
            <person name="Hwang C.Y."/>
        </authorList>
    </citation>
    <scope>NUCLEOTIDE SEQUENCE [LARGE SCALE GENOMIC DNA]</scope>
    <source>
        <strain evidence="13 14">SSM26</strain>
    </source>
</reference>
<sequence length="128" mass="13016">MIETVIVVLHLLVAIGLVGLVLMQQGKGAETGASFGSGASGTVFGSQGSGTFLSRLTAILATIFFLTSLGLAYYASHKASAVQEAGLPDPMLQIEQAAPEAPVSEDVPVIEEDFTPASAGEDVPAAPE</sequence>
<dbReference type="Pfam" id="PF03840">
    <property type="entry name" value="SecG"/>
    <property type="match status" value="1"/>
</dbReference>
<dbReference type="PANTHER" id="PTHR34182">
    <property type="entry name" value="PROTEIN-EXPORT MEMBRANE PROTEIN SECG"/>
    <property type="match status" value="1"/>
</dbReference>
<protein>
    <recommendedName>
        <fullName evidence="3 11">Protein-export membrane protein SecG</fullName>
    </recommendedName>
</protein>
<gene>
    <name evidence="13" type="primary">secG</name>
    <name evidence="13" type="ORF">EF096_12315</name>
</gene>
<evidence type="ECO:0000256" key="12">
    <source>
        <dbReference type="SAM" id="MobiDB-lite"/>
    </source>
</evidence>
<keyword evidence="4 11" id="KW-0813">Transport</keyword>
<keyword evidence="14" id="KW-1185">Reference proteome</keyword>
<evidence type="ECO:0000256" key="9">
    <source>
        <dbReference type="ARBA" id="ARBA00023010"/>
    </source>
</evidence>
<evidence type="ECO:0000313" key="13">
    <source>
        <dbReference type="EMBL" id="ROZ83636.1"/>
    </source>
</evidence>
<comment type="caution">
    <text evidence="13">The sequence shown here is derived from an EMBL/GenBank/DDBJ whole genome shotgun (WGS) entry which is preliminary data.</text>
</comment>
<dbReference type="NCBIfam" id="TIGR00810">
    <property type="entry name" value="secG"/>
    <property type="match status" value="1"/>
</dbReference>
<evidence type="ECO:0000256" key="2">
    <source>
        <dbReference type="ARBA" id="ARBA00008445"/>
    </source>
</evidence>
<dbReference type="InterPro" id="IPR004692">
    <property type="entry name" value="SecG"/>
</dbReference>
<keyword evidence="7 11" id="KW-0653">Protein transport</keyword>
<keyword evidence="5 11" id="KW-1003">Cell membrane</keyword>
<evidence type="ECO:0000256" key="10">
    <source>
        <dbReference type="ARBA" id="ARBA00023136"/>
    </source>
</evidence>
<evidence type="ECO:0000256" key="7">
    <source>
        <dbReference type="ARBA" id="ARBA00022927"/>
    </source>
</evidence>
<evidence type="ECO:0000313" key="14">
    <source>
        <dbReference type="Proteomes" id="UP000275199"/>
    </source>
</evidence>
<dbReference type="EMBL" id="RKKU01000015">
    <property type="protein sequence ID" value="ROZ83636.1"/>
    <property type="molecule type" value="Genomic_DNA"/>
</dbReference>
<comment type="function">
    <text evidence="11">Involved in protein export. Participates in an early event of protein translocation.</text>
</comment>
<proteinExistence type="inferred from homology"/>
<comment type="caution">
    <text evidence="11">Lacks conserved residue(s) required for the propagation of feature annotation.</text>
</comment>
<evidence type="ECO:0000256" key="3">
    <source>
        <dbReference type="ARBA" id="ARBA00017876"/>
    </source>
</evidence>
<keyword evidence="6 11" id="KW-0812">Transmembrane</keyword>
<evidence type="ECO:0000256" key="11">
    <source>
        <dbReference type="RuleBase" id="RU365087"/>
    </source>
</evidence>
<evidence type="ECO:0000256" key="8">
    <source>
        <dbReference type="ARBA" id="ARBA00022989"/>
    </source>
</evidence>